<dbReference type="EMBL" id="CM020618">
    <property type="protein sequence ID" value="KAK1860664.1"/>
    <property type="molecule type" value="Genomic_DNA"/>
</dbReference>
<proteinExistence type="predicted"/>
<gene>
    <name evidence="1" type="ORF">I4F81_003252</name>
</gene>
<organism evidence="1 2">
    <name type="scientific">Pyropia yezoensis</name>
    <name type="common">Susabi-nori</name>
    <name type="synonym">Porphyra yezoensis</name>
    <dbReference type="NCBI Taxonomy" id="2788"/>
    <lineage>
        <taxon>Eukaryota</taxon>
        <taxon>Rhodophyta</taxon>
        <taxon>Bangiophyceae</taxon>
        <taxon>Bangiales</taxon>
        <taxon>Bangiaceae</taxon>
        <taxon>Pyropia</taxon>
    </lineage>
</organism>
<evidence type="ECO:0000313" key="2">
    <source>
        <dbReference type="Proteomes" id="UP000798662"/>
    </source>
</evidence>
<keyword evidence="2" id="KW-1185">Reference proteome</keyword>
<reference evidence="1" key="1">
    <citation type="submission" date="2019-11" db="EMBL/GenBank/DDBJ databases">
        <title>Nori genome reveals adaptations in red seaweeds to the harsh intertidal environment.</title>
        <authorList>
            <person name="Wang D."/>
            <person name="Mao Y."/>
        </authorList>
    </citation>
    <scope>NUCLEOTIDE SEQUENCE</scope>
    <source>
        <tissue evidence="1">Gametophyte</tissue>
    </source>
</reference>
<evidence type="ECO:0000313" key="1">
    <source>
        <dbReference type="EMBL" id="KAK1860664.1"/>
    </source>
</evidence>
<dbReference type="Proteomes" id="UP000798662">
    <property type="component" value="Chromosome 1"/>
</dbReference>
<accession>A0ACC3BSJ7</accession>
<name>A0ACC3BSJ7_PYRYE</name>
<sequence length="434" mass="44601">MAAFAAAAAAPLHRRRHPTAATASSGRPAVVAVGSGAFLGGGAFRRGAAAAAVARSTAAIGGGAGLGGGHNGWRSGVGAAARGAVSMAAAGGAPPPPSASPPAPTEPPASLGRTLAIGASIALWWASNVRFNIANKRLLKVFPLFMTLTAAQFGMGAAVAVIAWALRLRRWQVPTKAQLRALYPLALVHVAGNVFTNLSLRAMAVSLTHTLKASEPFFSVVISKLFIPGTVYSGAVYASLVPIVAGVTMASVSDITFSWFGFFTAMGANVAFQSRNVLSKRFMDAPVPGRTATVPAAEPMDNFNTFGWISILSFLTLAPFTLLFDAAKWSGTVAAAGAAGWTAPAVALALANVGFLHWLYNQASYLVLVRVNPVTHAVGNTMKRAAVIISSVLVFGNPLTTTNKIGTAIALIGVGLYSQVKRWKPKAKAVDATA</sequence>
<protein>
    <submittedName>
        <fullName evidence="1">Uncharacterized protein</fullName>
    </submittedName>
</protein>
<comment type="caution">
    <text evidence="1">The sequence shown here is derived from an EMBL/GenBank/DDBJ whole genome shotgun (WGS) entry which is preliminary data.</text>
</comment>